<reference evidence="3" key="1">
    <citation type="submission" date="2017-09" db="EMBL/GenBank/DDBJ databases">
        <title>Depth-based differentiation of microbial function through sediment-hosted aquifers and enrichment of novel symbionts in the deep terrestrial subsurface.</title>
        <authorList>
            <person name="Probst A.J."/>
            <person name="Ladd B."/>
            <person name="Jarett J.K."/>
            <person name="Geller-Mcgrath D.E."/>
            <person name="Sieber C.M.K."/>
            <person name="Emerson J.B."/>
            <person name="Anantharaman K."/>
            <person name="Thomas B.C."/>
            <person name="Malmstrom R."/>
            <person name="Stieglmeier M."/>
            <person name="Klingl A."/>
            <person name="Woyke T."/>
            <person name="Ryan C.M."/>
            <person name="Banfield J.F."/>
        </authorList>
    </citation>
    <scope>NUCLEOTIDE SEQUENCE [LARGE SCALE GENOMIC DNA]</scope>
</reference>
<feature type="transmembrane region" description="Helical" evidence="1">
    <location>
        <begin position="55"/>
        <end position="78"/>
    </location>
</feature>
<name>A0A2M7XD00_9BACT</name>
<dbReference type="AlphaFoldDB" id="A0A2M7XD00"/>
<protein>
    <submittedName>
        <fullName evidence="2">Uncharacterized protein</fullName>
    </submittedName>
</protein>
<accession>A0A2M7XD00</accession>
<dbReference type="InterPro" id="IPR044020">
    <property type="entry name" value="DUF5676"/>
</dbReference>
<gene>
    <name evidence="2" type="ORF">CO174_01780</name>
</gene>
<dbReference type="Proteomes" id="UP000229385">
    <property type="component" value="Unassembled WGS sequence"/>
</dbReference>
<organism evidence="2 3">
    <name type="scientific">Candidatus Uhrbacteria bacterium CG_4_9_14_3_um_filter_50_9</name>
    <dbReference type="NCBI Taxonomy" id="1975035"/>
    <lineage>
        <taxon>Bacteria</taxon>
        <taxon>Candidatus Uhriibacteriota</taxon>
    </lineage>
</organism>
<comment type="caution">
    <text evidence="2">The sequence shown here is derived from an EMBL/GenBank/DDBJ whole genome shotgun (WGS) entry which is preliminary data.</text>
</comment>
<proteinExistence type="predicted"/>
<sequence length="91" mass="9896">MMLCKKHLGATLAGLGVVAYVVCHFWGFVVPADVQELHADLLRISVLGWSGMNLTSFILGIVQWAIWGWLIGAAFATIGKWCATSCSMVKK</sequence>
<dbReference type="Pfam" id="PF18926">
    <property type="entry name" value="DUF5676"/>
    <property type="match status" value="1"/>
</dbReference>
<keyword evidence="1" id="KW-0812">Transmembrane</keyword>
<keyword evidence="1" id="KW-0472">Membrane</keyword>
<evidence type="ECO:0000256" key="1">
    <source>
        <dbReference type="SAM" id="Phobius"/>
    </source>
</evidence>
<evidence type="ECO:0000313" key="3">
    <source>
        <dbReference type="Proteomes" id="UP000229385"/>
    </source>
</evidence>
<evidence type="ECO:0000313" key="2">
    <source>
        <dbReference type="EMBL" id="PJA45702.1"/>
    </source>
</evidence>
<dbReference type="EMBL" id="PFWU01000022">
    <property type="protein sequence ID" value="PJA45702.1"/>
    <property type="molecule type" value="Genomic_DNA"/>
</dbReference>
<keyword evidence="1" id="KW-1133">Transmembrane helix</keyword>